<protein>
    <submittedName>
        <fullName evidence="16">Acyl-CoA Delta(11) desaturase-like</fullName>
    </submittedName>
</protein>
<comment type="subcellular location">
    <subcellularLocation>
        <location evidence="1">Membrane</location>
        <topology evidence="1">Multi-pass membrane protein</topology>
    </subcellularLocation>
</comment>
<dbReference type="InterPro" id="IPR015876">
    <property type="entry name" value="Acyl-CoA_DS"/>
</dbReference>
<keyword evidence="8" id="KW-0408">Iron</keyword>
<feature type="domain" description="Fatty acid desaturase" evidence="14">
    <location>
        <begin position="54"/>
        <end position="262"/>
    </location>
</feature>
<keyword evidence="4 12" id="KW-0812">Transmembrane</keyword>
<dbReference type="InterPro" id="IPR005804">
    <property type="entry name" value="FA_desaturase_dom"/>
</dbReference>
<evidence type="ECO:0000256" key="10">
    <source>
        <dbReference type="ARBA" id="ARBA00023136"/>
    </source>
</evidence>
<evidence type="ECO:0000256" key="12">
    <source>
        <dbReference type="RuleBase" id="RU000581"/>
    </source>
</evidence>
<dbReference type="Pfam" id="PF00487">
    <property type="entry name" value="FA_desaturase"/>
    <property type="match status" value="1"/>
</dbReference>
<dbReference type="RefSeq" id="XP_026286159.1">
    <property type="nucleotide sequence ID" value="XM_026430374.2"/>
</dbReference>
<dbReference type="PRINTS" id="PR00075">
    <property type="entry name" value="FACDDSATRASE"/>
</dbReference>
<keyword evidence="15" id="KW-1185">Reference proteome</keyword>
<dbReference type="GO" id="GO:0006636">
    <property type="term" value="P:unsaturated fatty acid biosynthetic process"/>
    <property type="evidence" value="ECO:0007669"/>
    <property type="project" value="TreeGrafter"/>
</dbReference>
<sequence length="326" mass="37467">MSEKNLKLCTTAETAAKSNACKPQELAWWPIGIIGGFHIAAAWALLTTRFSLPMWTYVYVYGSLTLFGTTAGAHRLWTHRTYKAKSPLRVLLAFLHVSSAQTSVLQWVRDHRAHHKYVDTDADPHNSKRGFFYCHIGWAMMHRHPEVKRQGAKIDFSDVLADSVVQFEHRFHYLLVILCAFIIPTVIPVVAWNETWTVSSLASIVRVVVFINIAVTVNSFAHMVGDRPYDKQICPTELWMVSFLAMGEGWHNYHHTFPWDYKTSELPYYCNFTTFALDGFAKVGWAYDFKWASKELVDSVASQRGDGSRPTEHLREVRYRSYNHDS</sequence>
<accession>A0A6J1SY38</accession>
<feature type="transmembrane region" description="Helical" evidence="13">
    <location>
        <begin position="198"/>
        <end position="221"/>
    </location>
</feature>
<evidence type="ECO:0000256" key="11">
    <source>
        <dbReference type="ARBA" id="ARBA00023160"/>
    </source>
</evidence>
<evidence type="ECO:0000256" key="9">
    <source>
        <dbReference type="ARBA" id="ARBA00023098"/>
    </source>
</evidence>
<dbReference type="GO" id="GO:0005506">
    <property type="term" value="F:iron ion binding"/>
    <property type="evidence" value="ECO:0007669"/>
    <property type="project" value="TreeGrafter"/>
</dbReference>
<feature type="transmembrane region" description="Helical" evidence="13">
    <location>
        <begin position="26"/>
        <end position="46"/>
    </location>
</feature>
<keyword evidence="10 13" id="KW-0472">Membrane</keyword>
<evidence type="ECO:0000256" key="5">
    <source>
        <dbReference type="ARBA" id="ARBA00022832"/>
    </source>
</evidence>
<evidence type="ECO:0000256" key="6">
    <source>
        <dbReference type="ARBA" id="ARBA00022989"/>
    </source>
</evidence>
<dbReference type="Proteomes" id="UP000504606">
    <property type="component" value="Unplaced"/>
</dbReference>
<dbReference type="CDD" id="cd03505">
    <property type="entry name" value="Delta9-FADS-like"/>
    <property type="match status" value="1"/>
</dbReference>
<keyword evidence="7 12" id="KW-0560">Oxidoreductase</keyword>
<dbReference type="GO" id="GO:0005789">
    <property type="term" value="C:endoplasmic reticulum membrane"/>
    <property type="evidence" value="ECO:0007669"/>
    <property type="project" value="TreeGrafter"/>
</dbReference>
<dbReference type="PANTHER" id="PTHR11351">
    <property type="entry name" value="ACYL-COA DESATURASE"/>
    <property type="match status" value="1"/>
</dbReference>
<dbReference type="GeneID" id="113211855"/>
<evidence type="ECO:0000256" key="1">
    <source>
        <dbReference type="ARBA" id="ARBA00004141"/>
    </source>
</evidence>
<evidence type="ECO:0000256" key="2">
    <source>
        <dbReference type="ARBA" id="ARBA00009295"/>
    </source>
</evidence>
<evidence type="ECO:0000256" key="3">
    <source>
        <dbReference type="ARBA" id="ARBA00022516"/>
    </source>
</evidence>
<keyword evidence="3 12" id="KW-0444">Lipid biosynthesis</keyword>
<evidence type="ECO:0000313" key="16">
    <source>
        <dbReference type="RefSeq" id="XP_026286159.1"/>
    </source>
</evidence>
<keyword evidence="6 13" id="KW-1133">Transmembrane helix</keyword>
<comment type="domain">
    <text evidence="12">The histidine box domains are involved in binding the catalytic metal ions.</text>
</comment>
<comment type="cofactor">
    <cofactor evidence="12">
        <name>Fe(2+)</name>
        <dbReference type="ChEBI" id="CHEBI:29033"/>
    </cofactor>
</comment>
<dbReference type="GO" id="GO:0004768">
    <property type="term" value="F:stearoyl-CoA 9-desaturase activity"/>
    <property type="evidence" value="ECO:0007669"/>
    <property type="project" value="TreeGrafter"/>
</dbReference>
<organism evidence="15 16">
    <name type="scientific">Frankliniella occidentalis</name>
    <name type="common">Western flower thrips</name>
    <name type="synonym">Euthrips occidentalis</name>
    <dbReference type="NCBI Taxonomy" id="133901"/>
    <lineage>
        <taxon>Eukaryota</taxon>
        <taxon>Metazoa</taxon>
        <taxon>Ecdysozoa</taxon>
        <taxon>Arthropoda</taxon>
        <taxon>Hexapoda</taxon>
        <taxon>Insecta</taxon>
        <taxon>Pterygota</taxon>
        <taxon>Neoptera</taxon>
        <taxon>Paraneoptera</taxon>
        <taxon>Thysanoptera</taxon>
        <taxon>Terebrantia</taxon>
        <taxon>Thripoidea</taxon>
        <taxon>Thripidae</taxon>
        <taxon>Frankliniella</taxon>
    </lineage>
</organism>
<name>A0A6J1SY38_FRAOC</name>
<evidence type="ECO:0000256" key="13">
    <source>
        <dbReference type="SAM" id="Phobius"/>
    </source>
</evidence>
<dbReference type="PANTHER" id="PTHR11351:SF21">
    <property type="entry name" value="GH07782P"/>
    <property type="match status" value="1"/>
</dbReference>
<keyword evidence="9" id="KW-0443">Lipid metabolism</keyword>
<gene>
    <name evidence="16" type="primary">LOC113211855</name>
</gene>
<feature type="transmembrane region" description="Helical" evidence="13">
    <location>
        <begin position="58"/>
        <end position="77"/>
    </location>
</feature>
<dbReference type="OrthoDB" id="10260134at2759"/>
<keyword evidence="5" id="KW-0276">Fatty acid metabolism</keyword>
<proteinExistence type="inferred from homology"/>
<dbReference type="KEGG" id="foc:113211855"/>
<keyword evidence="11 12" id="KW-0275">Fatty acid biosynthesis</keyword>
<dbReference type="AlphaFoldDB" id="A0A6J1SY38"/>
<evidence type="ECO:0000256" key="7">
    <source>
        <dbReference type="ARBA" id="ARBA00023002"/>
    </source>
</evidence>
<evidence type="ECO:0000313" key="15">
    <source>
        <dbReference type="Proteomes" id="UP000504606"/>
    </source>
</evidence>
<feature type="transmembrane region" description="Helical" evidence="13">
    <location>
        <begin position="173"/>
        <end position="192"/>
    </location>
</feature>
<comment type="similarity">
    <text evidence="2 12">Belongs to the fatty acid desaturase type 1 family.</text>
</comment>
<reference evidence="16" key="1">
    <citation type="submission" date="2025-08" db="UniProtKB">
        <authorList>
            <consortium name="RefSeq"/>
        </authorList>
    </citation>
    <scope>IDENTIFICATION</scope>
    <source>
        <tissue evidence="16">Whole organism</tissue>
    </source>
</reference>
<evidence type="ECO:0000259" key="14">
    <source>
        <dbReference type="Pfam" id="PF00487"/>
    </source>
</evidence>
<evidence type="ECO:0000256" key="8">
    <source>
        <dbReference type="ARBA" id="ARBA00023004"/>
    </source>
</evidence>
<evidence type="ECO:0000256" key="4">
    <source>
        <dbReference type="ARBA" id="ARBA00022692"/>
    </source>
</evidence>